<accession>A0ABN8F475</accession>
<dbReference type="Proteomes" id="UP000837803">
    <property type="component" value="Unassembled WGS sequence"/>
</dbReference>
<dbReference type="InterPro" id="IPR036291">
    <property type="entry name" value="NAD(P)-bd_dom_sf"/>
</dbReference>
<dbReference type="InterPro" id="IPR005097">
    <property type="entry name" value="Sacchrp_dh_NADP-bd"/>
</dbReference>
<gene>
    <name evidence="2" type="ORF">LEM8419_01232</name>
</gene>
<sequence length="354" mass="38438">MTDFLLYGAYGYTGRLIVRMCADYGLTPLLSGRNAEKLEQLHHEFGYPYRAVDLRNTTELTDLLQHQKVVLHAAGPFIDTADAMQQVCLATGTHYLDITGEIPVFAMGARRAKEAEAAGVMLMSGVGFDVVPTDCMAAYLKEKLPQATELILAFAWKGGMLSHGTAKTMLGGLGSGGAIREHGKIKPVKAAYATRSFPFTEQASLQAVTIPWGDVFTAFFTTGIPNISTYFAVPPAQIKTMQRSNYLGPLLRLGVVKNYLRKKIEARPAGPDDTQREKAESYVYGEVKDAGGKTVAARLRTPEGYTLTAITALIIVKRVLAGEVKPGYQTPAGLYGADLIMEVEGVTREYLVTS</sequence>
<keyword evidence="3" id="KW-1185">Reference proteome</keyword>
<dbReference type="Pfam" id="PF03435">
    <property type="entry name" value="Sacchrp_dh_NADP"/>
    <property type="match status" value="1"/>
</dbReference>
<dbReference type="RefSeq" id="WP_238750141.1">
    <property type="nucleotide sequence ID" value="NZ_CAKLPZ010000001.1"/>
</dbReference>
<dbReference type="EMBL" id="CAKLPZ010000001">
    <property type="protein sequence ID" value="CAH1000046.1"/>
    <property type="molecule type" value="Genomic_DNA"/>
</dbReference>
<evidence type="ECO:0000259" key="1">
    <source>
        <dbReference type="Pfam" id="PF03435"/>
    </source>
</evidence>
<evidence type="ECO:0000313" key="2">
    <source>
        <dbReference type="EMBL" id="CAH1000046.1"/>
    </source>
</evidence>
<reference evidence="2" key="1">
    <citation type="submission" date="2021-12" db="EMBL/GenBank/DDBJ databases">
        <authorList>
            <person name="Rodrigo-Torres L."/>
            <person name="Arahal R. D."/>
            <person name="Lucena T."/>
        </authorList>
    </citation>
    <scope>NUCLEOTIDE SEQUENCE</scope>
    <source>
        <strain evidence="2">CECT 8419</strain>
    </source>
</reference>
<protein>
    <recommendedName>
        <fullName evidence="1">Saccharopine dehydrogenase NADP binding domain-containing protein</fullName>
    </recommendedName>
</protein>
<proteinExistence type="predicted"/>
<feature type="domain" description="Saccharopine dehydrogenase NADP binding" evidence="1">
    <location>
        <begin position="5"/>
        <end position="122"/>
    </location>
</feature>
<dbReference type="PANTHER" id="PTHR43781:SF1">
    <property type="entry name" value="SACCHAROPINE DEHYDROGENASE"/>
    <property type="match status" value="1"/>
</dbReference>
<evidence type="ECO:0000313" key="3">
    <source>
        <dbReference type="Proteomes" id="UP000837803"/>
    </source>
</evidence>
<dbReference type="SUPFAM" id="SSF51735">
    <property type="entry name" value="NAD(P)-binding Rossmann-fold domains"/>
    <property type="match status" value="1"/>
</dbReference>
<dbReference type="PANTHER" id="PTHR43781">
    <property type="entry name" value="SACCHAROPINE DEHYDROGENASE"/>
    <property type="match status" value="1"/>
</dbReference>
<comment type="caution">
    <text evidence="2">The sequence shown here is derived from an EMBL/GenBank/DDBJ whole genome shotgun (WGS) entry which is preliminary data.</text>
</comment>
<name>A0ABN8F475_9BACT</name>
<dbReference type="Gene3D" id="3.40.50.720">
    <property type="entry name" value="NAD(P)-binding Rossmann-like Domain"/>
    <property type="match status" value="1"/>
</dbReference>
<organism evidence="2 3">
    <name type="scientific">Neolewinella maritima</name>
    <dbReference type="NCBI Taxonomy" id="1383882"/>
    <lineage>
        <taxon>Bacteria</taxon>
        <taxon>Pseudomonadati</taxon>
        <taxon>Bacteroidota</taxon>
        <taxon>Saprospiria</taxon>
        <taxon>Saprospirales</taxon>
        <taxon>Lewinellaceae</taxon>
        <taxon>Neolewinella</taxon>
    </lineage>
</organism>